<feature type="region of interest" description="Disordered" evidence="1">
    <location>
        <begin position="123"/>
        <end position="169"/>
    </location>
</feature>
<proteinExistence type="predicted"/>
<dbReference type="EMBL" id="VDEP01000002">
    <property type="protein sequence ID" value="KAA1138485.1"/>
    <property type="molecule type" value="Genomic_DNA"/>
</dbReference>
<dbReference type="Proteomes" id="UP000324748">
    <property type="component" value="Unassembled WGS sequence"/>
</dbReference>
<name>A0A5B0P2F9_PUCGR</name>
<evidence type="ECO:0000313" key="7">
    <source>
        <dbReference type="Proteomes" id="UP000325313"/>
    </source>
</evidence>
<evidence type="ECO:0008006" key="8">
    <source>
        <dbReference type="Google" id="ProtNLM"/>
    </source>
</evidence>
<dbReference type="EMBL" id="VSWC01000079">
    <property type="protein sequence ID" value="KAA1094298.1"/>
    <property type="molecule type" value="Genomic_DNA"/>
</dbReference>
<gene>
    <name evidence="4" type="ORF">PGT21_017255</name>
    <name evidence="3" type="ORF">PGTUg99_005133</name>
    <name evidence="5" type="ORF">PGTUg99_018106</name>
</gene>
<reference evidence="6 7" key="1">
    <citation type="submission" date="2019-05" db="EMBL/GenBank/DDBJ databases">
        <title>Emergence of the Ug99 lineage of the wheat stem rust pathogen through somatic hybridization.</title>
        <authorList>
            <person name="Li F."/>
            <person name="Upadhyaya N.M."/>
            <person name="Sperschneider J."/>
            <person name="Matny O."/>
            <person name="Nguyen-Phuc H."/>
            <person name="Mago R."/>
            <person name="Raley C."/>
            <person name="Miller M.E."/>
            <person name="Silverstein K.A.T."/>
            <person name="Henningsen E."/>
            <person name="Hirsch C.D."/>
            <person name="Visser B."/>
            <person name="Pretorius Z.A."/>
            <person name="Steffenson B.J."/>
            <person name="Schwessinger B."/>
            <person name="Dodds P.N."/>
            <person name="Figueroa M."/>
        </authorList>
    </citation>
    <scope>NUCLEOTIDE SEQUENCE [LARGE SCALE GENOMIC DNA]</scope>
    <source>
        <strain evidence="4">21-0</strain>
        <strain evidence="3 7">Ug99</strain>
    </source>
</reference>
<evidence type="ECO:0000256" key="1">
    <source>
        <dbReference type="SAM" id="MobiDB-lite"/>
    </source>
</evidence>
<feature type="signal peptide" evidence="2">
    <location>
        <begin position="1"/>
        <end position="29"/>
    </location>
</feature>
<protein>
    <recommendedName>
        <fullName evidence="8">IBR domain-containing protein</fullName>
    </recommendedName>
</protein>
<feature type="compositionally biased region" description="Basic and acidic residues" evidence="1">
    <location>
        <begin position="123"/>
        <end position="133"/>
    </location>
</feature>
<evidence type="ECO:0000313" key="4">
    <source>
        <dbReference type="EMBL" id="KAA1094298.1"/>
    </source>
</evidence>
<evidence type="ECO:0000256" key="2">
    <source>
        <dbReference type="SAM" id="SignalP"/>
    </source>
</evidence>
<accession>A0A5B0P2F9</accession>
<feature type="compositionally biased region" description="Basic and acidic residues" evidence="1">
    <location>
        <begin position="158"/>
        <end position="169"/>
    </location>
</feature>
<dbReference type="EMBL" id="VDEP01000438">
    <property type="protein sequence ID" value="KAA1083210.1"/>
    <property type="molecule type" value="Genomic_DNA"/>
</dbReference>
<evidence type="ECO:0000313" key="6">
    <source>
        <dbReference type="Proteomes" id="UP000324748"/>
    </source>
</evidence>
<feature type="chain" id="PRO_5036137644" description="IBR domain-containing protein" evidence="2">
    <location>
        <begin position="30"/>
        <end position="169"/>
    </location>
</feature>
<dbReference type="Proteomes" id="UP000325313">
    <property type="component" value="Unassembled WGS sequence"/>
</dbReference>
<comment type="caution">
    <text evidence="4">The sequence shown here is derived from an EMBL/GenBank/DDBJ whole genome shotgun (WGS) entry which is preliminary data.</text>
</comment>
<evidence type="ECO:0000313" key="5">
    <source>
        <dbReference type="EMBL" id="KAA1138485.1"/>
    </source>
</evidence>
<evidence type="ECO:0000313" key="3">
    <source>
        <dbReference type="EMBL" id="KAA1083210.1"/>
    </source>
</evidence>
<keyword evidence="2" id="KW-0732">Signal</keyword>
<dbReference type="AlphaFoldDB" id="A0A5B0P2F9"/>
<keyword evidence="6" id="KW-1185">Reference proteome</keyword>
<sequence>MRVLPETVMICLLLIVSLVILMDPDPLLCHGCGWTRLYPTLEPPSWEWKSCSQFRRTGTCTSGAPCKRWFCSNCGSIEWKPLVNTPICTIHSDLPQQLVEQGPTLPNARFGMNDPARGLLVETNERLEPRQRNADGQFLPRCDRDGRPVAGTSSSAPRSRDAKGRFLPR</sequence>
<organism evidence="4 6">
    <name type="scientific">Puccinia graminis f. sp. tritici</name>
    <dbReference type="NCBI Taxonomy" id="56615"/>
    <lineage>
        <taxon>Eukaryota</taxon>
        <taxon>Fungi</taxon>
        <taxon>Dikarya</taxon>
        <taxon>Basidiomycota</taxon>
        <taxon>Pucciniomycotina</taxon>
        <taxon>Pucciniomycetes</taxon>
        <taxon>Pucciniales</taxon>
        <taxon>Pucciniaceae</taxon>
        <taxon>Puccinia</taxon>
    </lineage>
</organism>